<reference evidence="1" key="2">
    <citation type="journal article" date="2024" name="Plant">
        <title>Genomic evolution and insights into agronomic trait innovations of Sesamum species.</title>
        <authorList>
            <person name="Miao H."/>
            <person name="Wang L."/>
            <person name="Qu L."/>
            <person name="Liu H."/>
            <person name="Sun Y."/>
            <person name="Le M."/>
            <person name="Wang Q."/>
            <person name="Wei S."/>
            <person name="Zheng Y."/>
            <person name="Lin W."/>
            <person name="Duan Y."/>
            <person name="Cao H."/>
            <person name="Xiong S."/>
            <person name="Wang X."/>
            <person name="Wei L."/>
            <person name="Li C."/>
            <person name="Ma Q."/>
            <person name="Ju M."/>
            <person name="Zhao R."/>
            <person name="Li G."/>
            <person name="Mu C."/>
            <person name="Tian Q."/>
            <person name="Mei H."/>
            <person name="Zhang T."/>
            <person name="Gao T."/>
            <person name="Zhang H."/>
        </authorList>
    </citation>
    <scope>NUCLEOTIDE SEQUENCE</scope>
    <source>
        <strain evidence="1">G02</strain>
    </source>
</reference>
<dbReference type="PANTHER" id="PTHR33116:SF86">
    <property type="entry name" value="REVERSE TRANSCRIPTASE DOMAIN-CONTAINING PROTEIN"/>
    <property type="match status" value="1"/>
</dbReference>
<organism evidence="1">
    <name type="scientific">Sesamum radiatum</name>
    <name type="common">Black benniseed</name>
    <dbReference type="NCBI Taxonomy" id="300843"/>
    <lineage>
        <taxon>Eukaryota</taxon>
        <taxon>Viridiplantae</taxon>
        <taxon>Streptophyta</taxon>
        <taxon>Embryophyta</taxon>
        <taxon>Tracheophyta</taxon>
        <taxon>Spermatophyta</taxon>
        <taxon>Magnoliopsida</taxon>
        <taxon>eudicotyledons</taxon>
        <taxon>Gunneridae</taxon>
        <taxon>Pentapetalae</taxon>
        <taxon>asterids</taxon>
        <taxon>lamiids</taxon>
        <taxon>Lamiales</taxon>
        <taxon>Pedaliaceae</taxon>
        <taxon>Sesamum</taxon>
    </lineage>
</organism>
<evidence type="ECO:0008006" key="2">
    <source>
        <dbReference type="Google" id="ProtNLM"/>
    </source>
</evidence>
<evidence type="ECO:0000313" key="1">
    <source>
        <dbReference type="EMBL" id="KAL0434673.1"/>
    </source>
</evidence>
<sequence>MTDSDNNTRFFHASATSRRRRNEIRKIKNSRGEWCSEKRSVRAALLEHFQGIFTSEHPREDFMEMVVNAIQPAVTTEMNDRLNQPFTVERVKIATFNMYPLNHLVQMAAERRNDIQGIAISRTAPRISHLLFADDTIIFGKANEAIVHELKSILDIYGQASGQRINLDKSSIVISPNVEDHQRHQIADILGVQLIARHDKYLGLPAVVGKSRRELFQSLRDRMWSRIEGWESRLLSQAGKGVLIKSVLQSIPIYVMSCFQLLKTFIHELESMMANFWWHSMGTRRIHWIAWKELCQPNDRGGLGFQQLEPFNIALLAKQGWTLLTRPHNLVG</sequence>
<dbReference type="AlphaFoldDB" id="A0AAW2W020"/>
<dbReference type="EMBL" id="JACGWJ010000002">
    <property type="protein sequence ID" value="KAL0434673.1"/>
    <property type="molecule type" value="Genomic_DNA"/>
</dbReference>
<comment type="caution">
    <text evidence="1">The sequence shown here is derived from an EMBL/GenBank/DDBJ whole genome shotgun (WGS) entry which is preliminary data.</text>
</comment>
<proteinExistence type="predicted"/>
<accession>A0AAW2W020</accession>
<reference evidence="1" key="1">
    <citation type="submission" date="2020-06" db="EMBL/GenBank/DDBJ databases">
        <authorList>
            <person name="Li T."/>
            <person name="Hu X."/>
            <person name="Zhang T."/>
            <person name="Song X."/>
            <person name="Zhang H."/>
            <person name="Dai N."/>
            <person name="Sheng W."/>
            <person name="Hou X."/>
            <person name="Wei L."/>
        </authorList>
    </citation>
    <scope>NUCLEOTIDE SEQUENCE</scope>
    <source>
        <strain evidence="1">G02</strain>
        <tissue evidence="1">Leaf</tissue>
    </source>
</reference>
<gene>
    <name evidence="1" type="ORF">Sradi_0175200</name>
</gene>
<dbReference type="PANTHER" id="PTHR33116">
    <property type="entry name" value="REVERSE TRANSCRIPTASE ZINC-BINDING DOMAIN-CONTAINING PROTEIN-RELATED-RELATED"/>
    <property type="match status" value="1"/>
</dbReference>
<protein>
    <recommendedName>
        <fullName evidence="2">Reverse transcriptase</fullName>
    </recommendedName>
</protein>
<name>A0AAW2W020_SESRA</name>